<keyword evidence="2" id="KW-1185">Reference proteome</keyword>
<dbReference type="EMBL" id="KV417274">
    <property type="protein sequence ID" value="KZO98734.1"/>
    <property type="molecule type" value="Genomic_DNA"/>
</dbReference>
<evidence type="ECO:0000313" key="1">
    <source>
        <dbReference type="EMBL" id="KZO98734.1"/>
    </source>
</evidence>
<organism evidence="1 2">
    <name type="scientific">Calocera viscosa (strain TUFC12733)</name>
    <dbReference type="NCBI Taxonomy" id="1330018"/>
    <lineage>
        <taxon>Eukaryota</taxon>
        <taxon>Fungi</taxon>
        <taxon>Dikarya</taxon>
        <taxon>Basidiomycota</taxon>
        <taxon>Agaricomycotina</taxon>
        <taxon>Dacrymycetes</taxon>
        <taxon>Dacrymycetales</taxon>
        <taxon>Dacrymycetaceae</taxon>
        <taxon>Calocera</taxon>
    </lineage>
</organism>
<accession>A0A167PFC2</accession>
<evidence type="ECO:0000313" key="2">
    <source>
        <dbReference type="Proteomes" id="UP000076738"/>
    </source>
</evidence>
<proteinExistence type="predicted"/>
<protein>
    <submittedName>
        <fullName evidence="1">Uncharacterized protein</fullName>
    </submittedName>
</protein>
<gene>
    <name evidence="1" type="ORF">CALVIDRAFT_534822</name>
</gene>
<name>A0A167PFC2_CALVF</name>
<dbReference type="Proteomes" id="UP000076738">
    <property type="component" value="Unassembled WGS sequence"/>
</dbReference>
<reference evidence="1 2" key="1">
    <citation type="journal article" date="2016" name="Mol. Biol. Evol.">
        <title>Comparative Genomics of Early-Diverging Mushroom-Forming Fungi Provides Insights into the Origins of Lignocellulose Decay Capabilities.</title>
        <authorList>
            <person name="Nagy L.G."/>
            <person name="Riley R."/>
            <person name="Tritt A."/>
            <person name="Adam C."/>
            <person name="Daum C."/>
            <person name="Floudas D."/>
            <person name="Sun H."/>
            <person name="Yadav J.S."/>
            <person name="Pangilinan J."/>
            <person name="Larsson K.H."/>
            <person name="Matsuura K."/>
            <person name="Barry K."/>
            <person name="Labutti K."/>
            <person name="Kuo R."/>
            <person name="Ohm R.A."/>
            <person name="Bhattacharya S.S."/>
            <person name="Shirouzu T."/>
            <person name="Yoshinaga Y."/>
            <person name="Martin F.M."/>
            <person name="Grigoriev I.V."/>
            <person name="Hibbett D.S."/>
        </authorList>
    </citation>
    <scope>NUCLEOTIDE SEQUENCE [LARGE SCALE GENOMIC DNA]</scope>
    <source>
        <strain evidence="1 2">TUFC12733</strain>
    </source>
</reference>
<dbReference type="AlphaFoldDB" id="A0A167PFC2"/>
<feature type="non-terminal residue" evidence="1">
    <location>
        <position position="94"/>
    </location>
</feature>
<sequence length="94" mass="10663">MSMLILDLNERSDPGDVVAAIERSIHLREEHLTLTRVPEIPPSEASAFEDRIRTRLEQLVNRGTGHQFSNDLELHLYIWNSVAETGAFFPPGTH</sequence>